<dbReference type="AlphaFoldDB" id="A0A131YBM1"/>
<keyword evidence="1" id="KW-0732">Signal</keyword>
<feature type="chain" id="PRO_5007284578" evidence="1">
    <location>
        <begin position="24"/>
        <end position="114"/>
    </location>
</feature>
<sequence length="114" mass="13066">MATRKAVILLMGLLLSFCDDSFGASGWTEVRNPDTYTNRALAEFAYGEKKRYRSGGLTFLVTQARHKYDRGTEYQLGFIAYQNGVLIEKCITKIFTPPIGSLQRRKIVTKFWCR</sequence>
<organism evidence="2">
    <name type="scientific">Rhipicephalus appendiculatus</name>
    <name type="common">Brown ear tick</name>
    <dbReference type="NCBI Taxonomy" id="34631"/>
    <lineage>
        <taxon>Eukaryota</taxon>
        <taxon>Metazoa</taxon>
        <taxon>Ecdysozoa</taxon>
        <taxon>Arthropoda</taxon>
        <taxon>Chelicerata</taxon>
        <taxon>Arachnida</taxon>
        <taxon>Acari</taxon>
        <taxon>Parasitiformes</taxon>
        <taxon>Ixodida</taxon>
        <taxon>Ixodoidea</taxon>
        <taxon>Ixodidae</taxon>
        <taxon>Rhipicephalinae</taxon>
        <taxon>Rhipicephalus</taxon>
        <taxon>Rhipicephalus</taxon>
    </lineage>
</organism>
<proteinExistence type="predicted"/>
<dbReference type="EMBL" id="GEDV01011833">
    <property type="protein sequence ID" value="JAP76724.1"/>
    <property type="molecule type" value="Transcribed_RNA"/>
</dbReference>
<name>A0A131YBM1_RHIAP</name>
<feature type="signal peptide" evidence="1">
    <location>
        <begin position="1"/>
        <end position="23"/>
    </location>
</feature>
<evidence type="ECO:0000256" key="1">
    <source>
        <dbReference type="SAM" id="SignalP"/>
    </source>
</evidence>
<evidence type="ECO:0000313" key="2">
    <source>
        <dbReference type="EMBL" id="JAP76724.1"/>
    </source>
</evidence>
<accession>A0A131YBM1</accession>
<protein>
    <submittedName>
        <fullName evidence="2">Cystatin</fullName>
    </submittedName>
</protein>
<reference evidence="2" key="1">
    <citation type="journal article" date="2016" name="Ticks Tick Borne Dis.">
        <title>De novo assembly and annotation of the salivary gland transcriptome of Rhipicephalus appendiculatus male and female ticks during blood feeding.</title>
        <authorList>
            <person name="de Castro M.H."/>
            <person name="de Klerk D."/>
            <person name="Pienaar R."/>
            <person name="Latif A.A."/>
            <person name="Rees D.J."/>
            <person name="Mans B.J."/>
        </authorList>
    </citation>
    <scope>NUCLEOTIDE SEQUENCE</scope>
    <source>
        <tissue evidence="2">Salivary glands</tissue>
    </source>
</reference>